<dbReference type="NCBIfam" id="NF009199">
    <property type="entry name" value="PRK12547.1"/>
    <property type="match status" value="1"/>
</dbReference>
<dbReference type="InterPro" id="IPR014284">
    <property type="entry name" value="RNA_pol_sigma-70_dom"/>
</dbReference>
<evidence type="ECO:0000256" key="3">
    <source>
        <dbReference type="ARBA" id="ARBA00023082"/>
    </source>
</evidence>
<evidence type="ECO:0000256" key="2">
    <source>
        <dbReference type="ARBA" id="ARBA00023015"/>
    </source>
</evidence>
<dbReference type="OrthoDB" id="9803470at2"/>
<dbReference type="InterPro" id="IPR036388">
    <property type="entry name" value="WH-like_DNA-bd_sf"/>
</dbReference>
<dbReference type="RefSeq" id="WP_158193539.1">
    <property type="nucleotide sequence ID" value="NZ_CP046908.1"/>
</dbReference>
<dbReference type="InterPro" id="IPR039425">
    <property type="entry name" value="RNA_pol_sigma-70-like"/>
</dbReference>
<evidence type="ECO:0000259" key="7">
    <source>
        <dbReference type="Pfam" id="PF04542"/>
    </source>
</evidence>
<dbReference type="GO" id="GO:0003677">
    <property type="term" value="F:DNA binding"/>
    <property type="evidence" value="ECO:0007669"/>
    <property type="project" value="UniProtKB-KW"/>
</dbReference>
<protein>
    <recommendedName>
        <fullName evidence="6">RNA polymerase sigma factor</fullName>
    </recommendedName>
</protein>
<dbReference type="Gene3D" id="1.10.10.10">
    <property type="entry name" value="Winged helix-like DNA-binding domain superfamily/Winged helix DNA-binding domain"/>
    <property type="match status" value="1"/>
</dbReference>
<organism evidence="9 10">
    <name type="scientific">Stappia indica</name>
    <dbReference type="NCBI Taxonomy" id="538381"/>
    <lineage>
        <taxon>Bacteria</taxon>
        <taxon>Pseudomonadati</taxon>
        <taxon>Pseudomonadota</taxon>
        <taxon>Alphaproteobacteria</taxon>
        <taxon>Hyphomicrobiales</taxon>
        <taxon>Stappiaceae</taxon>
        <taxon>Stappia</taxon>
    </lineage>
</organism>
<dbReference type="InterPro" id="IPR013249">
    <property type="entry name" value="RNA_pol_sigma70_r4_t2"/>
</dbReference>
<evidence type="ECO:0000256" key="4">
    <source>
        <dbReference type="ARBA" id="ARBA00023125"/>
    </source>
</evidence>
<dbReference type="AlphaFoldDB" id="A0A857C6M0"/>
<feature type="domain" description="RNA polymerase sigma-70 region 2" evidence="7">
    <location>
        <begin position="20"/>
        <end position="82"/>
    </location>
</feature>
<dbReference type="PANTHER" id="PTHR43133:SF25">
    <property type="entry name" value="RNA POLYMERASE SIGMA FACTOR RFAY-RELATED"/>
    <property type="match status" value="1"/>
</dbReference>
<evidence type="ECO:0000256" key="1">
    <source>
        <dbReference type="ARBA" id="ARBA00010641"/>
    </source>
</evidence>
<dbReference type="InterPro" id="IPR013325">
    <property type="entry name" value="RNA_pol_sigma_r2"/>
</dbReference>
<dbReference type="PROSITE" id="PS01063">
    <property type="entry name" value="SIGMA70_ECF"/>
    <property type="match status" value="1"/>
</dbReference>
<dbReference type="InterPro" id="IPR013324">
    <property type="entry name" value="RNA_pol_sigma_r3/r4-like"/>
</dbReference>
<dbReference type="EMBL" id="CP046908">
    <property type="protein sequence ID" value="QGZ34573.1"/>
    <property type="molecule type" value="Genomic_DNA"/>
</dbReference>
<dbReference type="NCBIfam" id="TIGR02937">
    <property type="entry name" value="sigma70-ECF"/>
    <property type="match status" value="1"/>
</dbReference>
<dbReference type="GO" id="GO:0016987">
    <property type="term" value="F:sigma factor activity"/>
    <property type="evidence" value="ECO:0007669"/>
    <property type="project" value="UniProtKB-KW"/>
</dbReference>
<dbReference type="Pfam" id="PF04542">
    <property type="entry name" value="Sigma70_r2"/>
    <property type="match status" value="1"/>
</dbReference>
<dbReference type="InterPro" id="IPR007627">
    <property type="entry name" value="RNA_pol_sigma70_r2"/>
</dbReference>
<evidence type="ECO:0000313" key="9">
    <source>
        <dbReference type="EMBL" id="QGZ34573.1"/>
    </source>
</evidence>
<dbReference type="Gene3D" id="1.10.1740.10">
    <property type="match status" value="1"/>
</dbReference>
<sequence length="179" mass="19503">MTAVTALSSADFKREMLAQLPALRAFAVSLCGRADLADDLVQDAILNAWKARASFNAGTNMRAWLFRILRNCFYSLLRKSSREVQDEDEKLAGQLSVAPSQHASIAMNEFRHALDALPSDQREAIVLVGASGFSYEEAAEICGCATGTLKSRVHRARARLRELMALPEDEADEAAGSSV</sequence>
<dbReference type="PANTHER" id="PTHR43133">
    <property type="entry name" value="RNA POLYMERASE ECF-TYPE SIGMA FACTO"/>
    <property type="match status" value="1"/>
</dbReference>
<dbReference type="Pfam" id="PF08281">
    <property type="entry name" value="Sigma70_r4_2"/>
    <property type="match status" value="1"/>
</dbReference>
<gene>
    <name evidence="9" type="ORF">GH266_08665</name>
</gene>
<proteinExistence type="inferred from homology"/>
<dbReference type="CDD" id="cd06171">
    <property type="entry name" value="Sigma70_r4"/>
    <property type="match status" value="1"/>
</dbReference>
<dbReference type="SUPFAM" id="SSF88946">
    <property type="entry name" value="Sigma2 domain of RNA polymerase sigma factors"/>
    <property type="match status" value="1"/>
</dbReference>
<evidence type="ECO:0000256" key="5">
    <source>
        <dbReference type="ARBA" id="ARBA00023163"/>
    </source>
</evidence>
<dbReference type="KEGG" id="siw:GH266_08665"/>
<feature type="domain" description="RNA polymerase sigma factor 70 region 4 type 2" evidence="8">
    <location>
        <begin position="108"/>
        <end position="160"/>
    </location>
</feature>
<name>A0A857C6M0_9HYPH</name>
<comment type="similarity">
    <text evidence="1 6">Belongs to the sigma-70 factor family. ECF subfamily.</text>
</comment>
<dbReference type="GO" id="GO:0006352">
    <property type="term" value="P:DNA-templated transcription initiation"/>
    <property type="evidence" value="ECO:0007669"/>
    <property type="project" value="InterPro"/>
</dbReference>
<keyword evidence="4 6" id="KW-0238">DNA-binding</keyword>
<reference evidence="9 10" key="1">
    <citation type="submission" date="2019-12" db="EMBL/GenBank/DDBJ databases">
        <title>The genome of Stappia indica PHM037.</title>
        <authorList>
            <person name="Kacar D."/>
            <person name="Galan B."/>
            <person name="Canedo L."/>
            <person name="Rodriguez P."/>
            <person name="de la Calle F."/>
            <person name="Garcia J.L."/>
        </authorList>
    </citation>
    <scope>NUCLEOTIDE SEQUENCE [LARGE SCALE GENOMIC DNA]</scope>
    <source>
        <strain evidence="9 10">PHM037</strain>
    </source>
</reference>
<dbReference type="InterPro" id="IPR000838">
    <property type="entry name" value="RNA_pol_sigma70_ECF_CS"/>
</dbReference>
<keyword evidence="3 6" id="KW-0731">Sigma factor</keyword>
<keyword evidence="5 6" id="KW-0804">Transcription</keyword>
<keyword evidence="2 6" id="KW-0805">Transcription regulation</keyword>
<dbReference type="SUPFAM" id="SSF88659">
    <property type="entry name" value="Sigma3 and sigma4 domains of RNA polymerase sigma factors"/>
    <property type="match status" value="1"/>
</dbReference>
<evidence type="ECO:0000259" key="8">
    <source>
        <dbReference type="Pfam" id="PF08281"/>
    </source>
</evidence>
<accession>A0A857C6M0</accession>
<evidence type="ECO:0000256" key="6">
    <source>
        <dbReference type="RuleBase" id="RU000716"/>
    </source>
</evidence>
<evidence type="ECO:0000313" key="10">
    <source>
        <dbReference type="Proteomes" id="UP000435648"/>
    </source>
</evidence>
<dbReference type="Proteomes" id="UP000435648">
    <property type="component" value="Chromosome"/>
</dbReference>